<protein>
    <submittedName>
        <fullName evidence="3">Dienelactone hydrolase family protein</fullName>
    </submittedName>
</protein>
<dbReference type="Pfam" id="PF01738">
    <property type="entry name" value="DLH"/>
    <property type="match status" value="1"/>
</dbReference>
<feature type="chain" id="PRO_5019376208" evidence="1">
    <location>
        <begin position="22"/>
        <end position="182"/>
    </location>
</feature>
<reference evidence="4" key="2">
    <citation type="submission" date="2019-01" db="EMBL/GenBank/DDBJ databases">
        <title>Genome sequence of Desulfonema ishimotonii strain Tokyo 01.</title>
        <authorList>
            <person name="Fukui M."/>
        </authorList>
    </citation>
    <scope>NUCLEOTIDE SEQUENCE [LARGE SCALE GENOMIC DNA]</scope>
    <source>
        <strain evidence="4">Tokyo 01</strain>
    </source>
</reference>
<dbReference type="RefSeq" id="WP_166405083.1">
    <property type="nucleotide sequence ID" value="NZ_BEXT01000001.1"/>
</dbReference>
<organism evidence="3 4">
    <name type="scientific">Desulfonema ishimotonii</name>
    <dbReference type="NCBI Taxonomy" id="45657"/>
    <lineage>
        <taxon>Bacteria</taxon>
        <taxon>Pseudomonadati</taxon>
        <taxon>Thermodesulfobacteriota</taxon>
        <taxon>Desulfobacteria</taxon>
        <taxon>Desulfobacterales</taxon>
        <taxon>Desulfococcaceae</taxon>
        <taxon>Desulfonema</taxon>
    </lineage>
</organism>
<feature type="signal peptide" evidence="1">
    <location>
        <begin position="1"/>
        <end position="21"/>
    </location>
</feature>
<dbReference type="SUPFAM" id="SSF53474">
    <property type="entry name" value="alpha/beta-Hydrolases"/>
    <property type="match status" value="1"/>
</dbReference>
<reference evidence="4" key="1">
    <citation type="submission" date="2017-11" db="EMBL/GenBank/DDBJ databases">
        <authorList>
            <person name="Watanabe M."/>
            <person name="Kojima H."/>
        </authorList>
    </citation>
    <scope>NUCLEOTIDE SEQUENCE [LARGE SCALE GENOMIC DNA]</scope>
    <source>
        <strain evidence="4">Tokyo 01</strain>
    </source>
</reference>
<dbReference type="PANTHER" id="PTHR46623:SF7">
    <property type="entry name" value="CARBOXYMETHYLENEBUTENOLIDASE"/>
    <property type="match status" value="1"/>
</dbReference>
<dbReference type="Proteomes" id="UP000288096">
    <property type="component" value="Unassembled WGS sequence"/>
</dbReference>
<evidence type="ECO:0000313" key="3">
    <source>
        <dbReference type="EMBL" id="GBC61767.1"/>
    </source>
</evidence>
<keyword evidence="1" id="KW-0732">Signal</keyword>
<dbReference type="PANTHER" id="PTHR46623">
    <property type="entry name" value="CARBOXYMETHYLENEBUTENOLIDASE-RELATED"/>
    <property type="match status" value="1"/>
</dbReference>
<sequence>MNSGYTAVLFTIIFFGFSAVAAFPADSGIMTEPVAYHPGDTAVKGFLARPDDHQKHPGIILIHEWWGLDDYIRENAEKFARLGYVALAVDMYAGKSTTTREEARRLAAGVRENTDAAFANLKSAVAYLKQRPDVDSDRLAAIGWCFGGGWSYRMAKNNLGVKASVIYYGRFNFTPRSPLPER</sequence>
<name>A0A401FXR4_9BACT</name>
<keyword evidence="3" id="KW-0378">Hydrolase</keyword>
<gene>
    <name evidence="3" type="ORF">DENIS_2729</name>
</gene>
<accession>A0A401FXR4</accession>
<evidence type="ECO:0000313" key="4">
    <source>
        <dbReference type="Proteomes" id="UP000288096"/>
    </source>
</evidence>
<keyword evidence="4" id="KW-1185">Reference proteome</keyword>
<dbReference type="AlphaFoldDB" id="A0A401FXR4"/>
<dbReference type="InterPro" id="IPR002925">
    <property type="entry name" value="Dienelactn_hydro"/>
</dbReference>
<evidence type="ECO:0000256" key="1">
    <source>
        <dbReference type="SAM" id="SignalP"/>
    </source>
</evidence>
<dbReference type="EMBL" id="BEXT01000001">
    <property type="protein sequence ID" value="GBC61767.1"/>
    <property type="molecule type" value="Genomic_DNA"/>
</dbReference>
<proteinExistence type="predicted"/>
<comment type="caution">
    <text evidence="3">The sequence shown here is derived from an EMBL/GenBank/DDBJ whole genome shotgun (WGS) entry which is preliminary data.</text>
</comment>
<dbReference type="GO" id="GO:0016787">
    <property type="term" value="F:hydrolase activity"/>
    <property type="evidence" value="ECO:0007669"/>
    <property type="project" value="UniProtKB-KW"/>
</dbReference>
<evidence type="ECO:0000259" key="2">
    <source>
        <dbReference type="Pfam" id="PF01738"/>
    </source>
</evidence>
<dbReference type="InterPro" id="IPR029058">
    <property type="entry name" value="AB_hydrolase_fold"/>
</dbReference>
<dbReference type="Gene3D" id="3.40.50.1820">
    <property type="entry name" value="alpha/beta hydrolase"/>
    <property type="match status" value="1"/>
</dbReference>
<dbReference type="InterPro" id="IPR051049">
    <property type="entry name" value="Dienelactone_hydrolase-like"/>
</dbReference>
<feature type="domain" description="Dienelactone hydrolase" evidence="2">
    <location>
        <begin position="44"/>
        <end position="173"/>
    </location>
</feature>